<name>A0A4V2F071_9BACT</name>
<evidence type="ECO:0000313" key="1">
    <source>
        <dbReference type="EMBL" id="RZS68970.1"/>
    </source>
</evidence>
<keyword evidence="2" id="KW-1185">Reference proteome</keyword>
<reference evidence="1 2" key="1">
    <citation type="submission" date="2019-02" db="EMBL/GenBank/DDBJ databases">
        <title>Genomic Encyclopedia of Type Strains, Phase IV (KMG-IV): sequencing the most valuable type-strain genomes for metagenomic binning, comparative biology and taxonomic classification.</title>
        <authorList>
            <person name="Goeker M."/>
        </authorList>
    </citation>
    <scope>NUCLEOTIDE SEQUENCE [LARGE SCALE GENOMIC DNA]</scope>
    <source>
        <strain evidence="1 2">DSM 18116</strain>
    </source>
</reference>
<protein>
    <submittedName>
        <fullName evidence="1">Uncharacterized protein</fullName>
    </submittedName>
</protein>
<proteinExistence type="predicted"/>
<dbReference type="EMBL" id="SGXA01000003">
    <property type="protein sequence ID" value="RZS68970.1"/>
    <property type="molecule type" value="Genomic_DNA"/>
</dbReference>
<dbReference type="Proteomes" id="UP000293874">
    <property type="component" value="Unassembled WGS sequence"/>
</dbReference>
<sequence>MAGNYSSPATEDTGRTRRTLFAFPNKQEQGVINKIFFDLGTENIGNGSGLTQPDYWILLISLLLTGY</sequence>
<comment type="caution">
    <text evidence="1">The sequence shown here is derived from an EMBL/GenBank/DDBJ whole genome shotgun (WGS) entry which is preliminary data.</text>
</comment>
<evidence type="ECO:0000313" key="2">
    <source>
        <dbReference type="Proteomes" id="UP000293874"/>
    </source>
</evidence>
<dbReference type="AlphaFoldDB" id="A0A4V2F071"/>
<accession>A0A4V2F071</accession>
<gene>
    <name evidence="1" type="ORF">EV199_4794</name>
</gene>
<organism evidence="1 2">
    <name type="scientific">Pseudobacter ginsenosidimutans</name>
    <dbReference type="NCBI Taxonomy" id="661488"/>
    <lineage>
        <taxon>Bacteria</taxon>
        <taxon>Pseudomonadati</taxon>
        <taxon>Bacteroidota</taxon>
        <taxon>Chitinophagia</taxon>
        <taxon>Chitinophagales</taxon>
        <taxon>Chitinophagaceae</taxon>
        <taxon>Pseudobacter</taxon>
    </lineage>
</organism>